<dbReference type="NCBIfam" id="TIGR01550">
    <property type="entry name" value="DOC_P1"/>
    <property type="match status" value="1"/>
</dbReference>
<proteinExistence type="predicted"/>
<evidence type="ECO:0000259" key="1">
    <source>
        <dbReference type="PROSITE" id="PS51459"/>
    </source>
</evidence>
<sequence>MIVYLDREDVLACAASVFGQPAVVRDFGLLDAAIARAQSTVFGQDAYPGSWMKAAALLHSIARNHALADGNKRTAWNAAWLFLAYNGIELAYGFDVDVAEQLMNDAAEGVVDVEQVGDVLQQFREP</sequence>
<accession>A0A3S3AF53</accession>
<keyword evidence="3" id="KW-1185">Reference proteome</keyword>
<dbReference type="GO" id="GO:0016301">
    <property type="term" value="F:kinase activity"/>
    <property type="evidence" value="ECO:0007669"/>
    <property type="project" value="InterPro"/>
</dbReference>
<protein>
    <submittedName>
        <fullName evidence="2">Type II toxin-antitoxin system death-on-curing family toxin</fullName>
    </submittedName>
</protein>
<dbReference type="OrthoDB" id="9802752at2"/>
<dbReference type="InterPro" id="IPR003812">
    <property type="entry name" value="Fido"/>
</dbReference>
<dbReference type="PROSITE" id="PS51459">
    <property type="entry name" value="FIDO"/>
    <property type="match status" value="1"/>
</dbReference>
<dbReference type="RefSeq" id="WP_127946810.1">
    <property type="nucleotide sequence ID" value="NZ_RKLN01000003.1"/>
</dbReference>
<name>A0A3S3AF53_9NOCA</name>
<dbReference type="Proteomes" id="UP000284333">
    <property type="component" value="Unassembled WGS sequence"/>
</dbReference>
<dbReference type="Pfam" id="PF02661">
    <property type="entry name" value="Fic"/>
    <property type="match status" value="1"/>
</dbReference>
<dbReference type="PANTHER" id="PTHR39426:SF1">
    <property type="entry name" value="HOMOLOGY TO DEATH-ON-CURING PROTEIN OF PHAGE P1"/>
    <property type="match status" value="1"/>
</dbReference>
<dbReference type="AlphaFoldDB" id="A0A3S3AF53"/>
<dbReference type="EMBL" id="RKLN01000003">
    <property type="protein sequence ID" value="RVW03223.1"/>
    <property type="molecule type" value="Genomic_DNA"/>
</dbReference>
<comment type="caution">
    <text evidence="2">The sequence shown here is derived from an EMBL/GenBank/DDBJ whole genome shotgun (WGS) entry which is preliminary data.</text>
</comment>
<evidence type="ECO:0000313" key="2">
    <source>
        <dbReference type="EMBL" id="RVW03223.1"/>
    </source>
</evidence>
<dbReference type="InterPro" id="IPR053737">
    <property type="entry name" value="Type_II_TA_Toxin"/>
</dbReference>
<evidence type="ECO:0000313" key="3">
    <source>
        <dbReference type="Proteomes" id="UP000284333"/>
    </source>
</evidence>
<gene>
    <name evidence="2" type="ORF">EF834_08600</name>
</gene>
<dbReference type="InterPro" id="IPR006440">
    <property type="entry name" value="Doc"/>
</dbReference>
<dbReference type="PANTHER" id="PTHR39426">
    <property type="entry name" value="HOMOLOGY TO DEATH-ON-CURING PROTEIN OF PHAGE P1"/>
    <property type="match status" value="1"/>
</dbReference>
<feature type="domain" description="Fido" evidence="1">
    <location>
        <begin position="5"/>
        <end position="122"/>
    </location>
</feature>
<organism evidence="2 3">
    <name type="scientific">Rhodococcus spongiicola</name>
    <dbReference type="NCBI Taxonomy" id="2487352"/>
    <lineage>
        <taxon>Bacteria</taxon>
        <taxon>Bacillati</taxon>
        <taxon>Actinomycetota</taxon>
        <taxon>Actinomycetes</taxon>
        <taxon>Mycobacteriales</taxon>
        <taxon>Nocardiaceae</taxon>
        <taxon>Rhodococcus</taxon>
    </lineage>
</organism>
<reference evidence="2 3" key="1">
    <citation type="submission" date="2018-11" db="EMBL/GenBank/DDBJ databases">
        <title>Rhodococcus spongicola sp. nov. and Rhodococcus xishaensis sp. nov. from marine sponges.</title>
        <authorList>
            <person name="Li L."/>
            <person name="Lin H.W."/>
        </authorList>
    </citation>
    <scope>NUCLEOTIDE SEQUENCE [LARGE SCALE GENOMIC DNA]</scope>
    <source>
        <strain evidence="2 3">LHW50502</strain>
    </source>
</reference>
<dbReference type="Gene3D" id="1.20.120.1870">
    <property type="entry name" value="Fic/DOC protein, Fido domain"/>
    <property type="match status" value="1"/>
</dbReference>